<name>A0A2V3J6E9_9FLOR</name>
<dbReference type="GO" id="GO:0051082">
    <property type="term" value="F:unfolded protein binding"/>
    <property type="evidence" value="ECO:0007669"/>
    <property type="project" value="InterPro"/>
</dbReference>
<dbReference type="InterPro" id="IPR002777">
    <property type="entry name" value="PFD_beta-like"/>
</dbReference>
<dbReference type="SUPFAM" id="SSF46579">
    <property type="entry name" value="Prefoldin"/>
    <property type="match status" value="1"/>
</dbReference>
<keyword evidence="5" id="KW-1185">Reference proteome</keyword>
<accession>A0A2V3J6E9</accession>
<dbReference type="EMBL" id="NBIV01000001">
    <property type="protein sequence ID" value="PXF50001.1"/>
    <property type="molecule type" value="Genomic_DNA"/>
</dbReference>
<evidence type="ECO:0000313" key="5">
    <source>
        <dbReference type="Proteomes" id="UP000247409"/>
    </source>
</evidence>
<dbReference type="GO" id="GO:0016272">
    <property type="term" value="C:prefoldin complex"/>
    <property type="evidence" value="ECO:0007669"/>
    <property type="project" value="InterPro"/>
</dbReference>
<evidence type="ECO:0000256" key="2">
    <source>
        <dbReference type="ARBA" id="ARBA00023186"/>
    </source>
</evidence>
<dbReference type="AlphaFoldDB" id="A0A2V3J6E9"/>
<reference evidence="4 5" key="1">
    <citation type="journal article" date="2018" name="Mol. Biol. Evol.">
        <title>Analysis of the draft genome of the red seaweed Gracilariopsis chorda provides insights into genome size evolution in Rhodophyta.</title>
        <authorList>
            <person name="Lee J."/>
            <person name="Yang E.C."/>
            <person name="Graf L."/>
            <person name="Yang J.H."/>
            <person name="Qiu H."/>
            <person name="Zel Zion U."/>
            <person name="Chan C.X."/>
            <person name="Stephens T.G."/>
            <person name="Weber A.P.M."/>
            <person name="Boo G.H."/>
            <person name="Boo S.M."/>
            <person name="Kim K.M."/>
            <person name="Shin Y."/>
            <person name="Jung M."/>
            <person name="Lee S.J."/>
            <person name="Yim H.S."/>
            <person name="Lee J.H."/>
            <person name="Bhattacharya D."/>
            <person name="Yoon H.S."/>
        </authorList>
    </citation>
    <scope>NUCLEOTIDE SEQUENCE [LARGE SCALE GENOMIC DNA]</scope>
    <source>
        <strain evidence="4 5">SKKU-2015</strain>
        <tissue evidence="4">Whole body</tissue>
    </source>
</reference>
<dbReference type="Pfam" id="PF01920">
    <property type="entry name" value="Prefoldin_2"/>
    <property type="match status" value="1"/>
</dbReference>
<dbReference type="Gene3D" id="1.10.287.370">
    <property type="match status" value="1"/>
</dbReference>
<dbReference type="InterPro" id="IPR009053">
    <property type="entry name" value="Prefoldin"/>
</dbReference>
<dbReference type="Proteomes" id="UP000247409">
    <property type="component" value="Unassembled WGS sequence"/>
</dbReference>
<gene>
    <name evidence="4" type="ORF">BWQ96_00161</name>
</gene>
<protein>
    <submittedName>
        <fullName evidence="4">Putative prefoldin subunit 1</fullName>
    </submittedName>
</protein>
<feature type="coiled-coil region" evidence="3">
    <location>
        <begin position="94"/>
        <end position="128"/>
    </location>
</feature>
<dbReference type="OrthoDB" id="5242628at2759"/>
<evidence type="ECO:0000256" key="3">
    <source>
        <dbReference type="SAM" id="Coils"/>
    </source>
</evidence>
<dbReference type="PANTHER" id="PTHR20903:SF0">
    <property type="entry name" value="PREFOLDIN SUBUNIT 1"/>
    <property type="match status" value="1"/>
</dbReference>
<evidence type="ECO:0000256" key="1">
    <source>
        <dbReference type="ARBA" id="ARBA00008045"/>
    </source>
</evidence>
<proteinExistence type="inferred from homology"/>
<dbReference type="GO" id="GO:0044183">
    <property type="term" value="F:protein folding chaperone"/>
    <property type="evidence" value="ECO:0007669"/>
    <property type="project" value="TreeGrafter"/>
</dbReference>
<organism evidence="4 5">
    <name type="scientific">Gracilariopsis chorda</name>
    <dbReference type="NCBI Taxonomy" id="448386"/>
    <lineage>
        <taxon>Eukaryota</taxon>
        <taxon>Rhodophyta</taxon>
        <taxon>Florideophyceae</taxon>
        <taxon>Rhodymeniophycidae</taxon>
        <taxon>Gracilariales</taxon>
        <taxon>Gracilariaceae</taxon>
        <taxon>Gracilariopsis</taxon>
    </lineage>
</organism>
<dbReference type="GO" id="GO:0005737">
    <property type="term" value="C:cytoplasm"/>
    <property type="evidence" value="ECO:0007669"/>
    <property type="project" value="TreeGrafter"/>
</dbReference>
<comment type="similarity">
    <text evidence="1">Belongs to the prefoldin subunit beta family.</text>
</comment>
<sequence>MSKQDLDQLWELQERQAELRRHVLQLTSQINSAEKERTILDVTVQEIDNMPPDVKTYVGLGKMFVLQPKSDLRSDFVHEKNESVKKDEDRKRLRKQFLSKLSENENRIDELADQIEATRAKAANTRKSAAS</sequence>
<keyword evidence="2" id="KW-0143">Chaperone</keyword>
<keyword evidence="3" id="KW-0175">Coiled coil</keyword>
<comment type="caution">
    <text evidence="4">The sequence shown here is derived from an EMBL/GenBank/DDBJ whole genome shotgun (WGS) entry which is preliminary data.</text>
</comment>
<dbReference type="PANTHER" id="PTHR20903">
    <property type="entry name" value="PREFOLDIN SUBUNIT 1-RELATED"/>
    <property type="match status" value="1"/>
</dbReference>
<evidence type="ECO:0000313" key="4">
    <source>
        <dbReference type="EMBL" id="PXF50001.1"/>
    </source>
</evidence>